<gene>
    <name evidence="1" type="ORF">PEV8663_04473</name>
</gene>
<protein>
    <submittedName>
        <fullName evidence="1">Uncharacterized protein</fullName>
    </submittedName>
</protein>
<sequence>MWKDSAMAGGPAFPESSGTPHSIIQFGYGHALLPFQMFEDSLCVEDTRKDTRQIARRNRVHSRTIQQRLCDN</sequence>
<evidence type="ECO:0000313" key="1">
    <source>
        <dbReference type="EMBL" id="SMX50076.1"/>
    </source>
</evidence>
<name>A0A238L6Z9_9RHOB</name>
<organism evidence="1 2">
    <name type="scientific">Pelagimonas varians</name>
    <dbReference type="NCBI Taxonomy" id="696760"/>
    <lineage>
        <taxon>Bacteria</taxon>
        <taxon>Pseudomonadati</taxon>
        <taxon>Pseudomonadota</taxon>
        <taxon>Alphaproteobacteria</taxon>
        <taxon>Rhodobacterales</taxon>
        <taxon>Roseobacteraceae</taxon>
        <taxon>Pelagimonas</taxon>
    </lineage>
</organism>
<evidence type="ECO:0000313" key="2">
    <source>
        <dbReference type="Proteomes" id="UP000220836"/>
    </source>
</evidence>
<dbReference type="Proteomes" id="UP000220836">
    <property type="component" value="Unassembled WGS sequence"/>
</dbReference>
<dbReference type="AlphaFoldDB" id="A0A238L6Z9"/>
<keyword evidence="2" id="KW-1185">Reference proteome</keyword>
<accession>A0A238L6Z9</accession>
<proteinExistence type="predicted"/>
<reference evidence="1 2" key="1">
    <citation type="submission" date="2017-05" db="EMBL/GenBank/DDBJ databases">
        <authorList>
            <person name="Song R."/>
            <person name="Chenine A.L."/>
            <person name="Ruprecht R.M."/>
        </authorList>
    </citation>
    <scope>NUCLEOTIDE SEQUENCE [LARGE SCALE GENOMIC DNA]</scope>
    <source>
        <strain evidence="1 2">CECT 8663</strain>
    </source>
</reference>
<dbReference type="EMBL" id="FXYH01000026">
    <property type="protein sequence ID" value="SMX50076.1"/>
    <property type="molecule type" value="Genomic_DNA"/>
</dbReference>